<sequence>MSKEDSSKRPQFKKWNGTVLLVFQGLVIVAATSRFSRLFNSRVLMPELVRFQPAREFSEEKRSLLCFVMLAHDQYGVRAHQVMDAWGPRCDKLLFVGAKEEENATSIPHVKLLEKEEDTPGELSRKAHRAWKHIYDNHVDDYDFFMKADLDTYMLMDNYFSFIKRLDPSIPHYFGRQFKELRNPARTFVAGASVTLSRAALQRLGRAFNNDNKQSNKCSTASWKEHGHGDDVALAHCLATLGIYSLDTRDELGRERFMVFNVDFMKSDVNLPSEDWYTRMAFNSKIGPGCCSDKAICFHYVDSSKLSVPLVFNNGVWDWDHNASSATAIAIH</sequence>
<evidence type="ECO:0000256" key="1">
    <source>
        <dbReference type="ARBA" id="ARBA00004606"/>
    </source>
</evidence>
<reference evidence="7" key="1">
    <citation type="submission" date="2020-06" db="EMBL/GenBank/DDBJ databases">
        <authorList>
            <consortium name="Plant Systems Biology data submission"/>
        </authorList>
    </citation>
    <scope>NUCLEOTIDE SEQUENCE</scope>
    <source>
        <strain evidence="7">D6</strain>
    </source>
</reference>
<organism evidence="7 8">
    <name type="scientific">Seminavis robusta</name>
    <dbReference type="NCBI Taxonomy" id="568900"/>
    <lineage>
        <taxon>Eukaryota</taxon>
        <taxon>Sar</taxon>
        <taxon>Stramenopiles</taxon>
        <taxon>Ochrophyta</taxon>
        <taxon>Bacillariophyta</taxon>
        <taxon>Bacillariophyceae</taxon>
        <taxon>Bacillariophycidae</taxon>
        <taxon>Naviculales</taxon>
        <taxon>Naviculaceae</taxon>
        <taxon>Seminavis</taxon>
    </lineage>
</organism>
<evidence type="ECO:0000256" key="5">
    <source>
        <dbReference type="ARBA" id="ARBA00022989"/>
    </source>
</evidence>
<keyword evidence="8" id="KW-1185">Reference proteome</keyword>
<dbReference type="GO" id="GO:0016263">
    <property type="term" value="F:glycoprotein-N-acetylgalactosamine 3-beta-galactosyltransferase activity"/>
    <property type="evidence" value="ECO:0007669"/>
    <property type="project" value="TreeGrafter"/>
</dbReference>
<accession>A0A9N8EIH7</accession>
<dbReference type="Gene3D" id="3.90.550.50">
    <property type="match status" value="1"/>
</dbReference>
<evidence type="ECO:0000256" key="2">
    <source>
        <dbReference type="ARBA" id="ARBA00006462"/>
    </source>
</evidence>
<comment type="subcellular location">
    <subcellularLocation>
        <location evidence="1">Membrane</location>
        <topology evidence="1">Single-pass type II membrane protein</topology>
    </subcellularLocation>
</comment>
<keyword evidence="6" id="KW-0472">Membrane</keyword>
<dbReference type="AlphaFoldDB" id="A0A9N8EIH7"/>
<dbReference type="GO" id="GO:0016020">
    <property type="term" value="C:membrane"/>
    <property type="evidence" value="ECO:0007669"/>
    <property type="project" value="UniProtKB-SubCell"/>
</dbReference>
<gene>
    <name evidence="7" type="ORF">SEMRO_1252_G256270.1</name>
</gene>
<comment type="caution">
    <text evidence="7">The sequence shown here is derived from an EMBL/GenBank/DDBJ whole genome shotgun (WGS) entry which is preliminary data.</text>
</comment>
<dbReference type="OrthoDB" id="414175at2759"/>
<evidence type="ECO:0000313" key="7">
    <source>
        <dbReference type="EMBL" id="CAB9521946.1"/>
    </source>
</evidence>
<dbReference type="PANTHER" id="PTHR23033:SF14">
    <property type="entry name" value="GLYCOPROTEIN-N-ACETYLGALACTOSAMINE 3-BETA-GALACTOSYLTRANSFERASE 1-RELATED"/>
    <property type="match status" value="1"/>
</dbReference>
<dbReference type="EMBL" id="CAICTM010001250">
    <property type="protein sequence ID" value="CAB9521946.1"/>
    <property type="molecule type" value="Genomic_DNA"/>
</dbReference>
<dbReference type="PANTHER" id="PTHR23033">
    <property type="entry name" value="BETA1,3-GALACTOSYLTRANSFERASE"/>
    <property type="match status" value="1"/>
</dbReference>
<protein>
    <submittedName>
        <fullName evidence="7">Acetylgalactosamine 3-beta-galactosyltransferase 1</fullName>
    </submittedName>
</protein>
<evidence type="ECO:0000313" key="8">
    <source>
        <dbReference type="Proteomes" id="UP001153069"/>
    </source>
</evidence>
<evidence type="ECO:0000256" key="3">
    <source>
        <dbReference type="ARBA" id="ARBA00022692"/>
    </source>
</evidence>
<name>A0A9N8EIH7_9STRA</name>
<keyword evidence="4" id="KW-0735">Signal-anchor</keyword>
<evidence type="ECO:0000256" key="6">
    <source>
        <dbReference type="ARBA" id="ARBA00023136"/>
    </source>
</evidence>
<comment type="similarity">
    <text evidence="2">Belongs to the glycosyltransferase 31 family. Beta3-Gal-T subfamily.</text>
</comment>
<dbReference type="InterPro" id="IPR026050">
    <property type="entry name" value="C1GALT1/C1GALT1_chp1"/>
</dbReference>
<evidence type="ECO:0000256" key="4">
    <source>
        <dbReference type="ARBA" id="ARBA00022968"/>
    </source>
</evidence>
<keyword evidence="3" id="KW-0812">Transmembrane</keyword>
<proteinExistence type="inferred from homology"/>
<keyword evidence="5" id="KW-1133">Transmembrane helix</keyword>
<dbReference type="Proteomes" id="UP001153069">
    <property type="component" value="Unassembled WGS sequence"/>
</dbReference>